<dbReference type="EMBL" id="LUUK01000232">
    <property type="protein sequence ID" value="OAI11415.1"/>
    <property type="molecule type" value="Genomic_DNA"/>
</dbReference>
<dbReference type="AlphaFoldDB" id="A0A177N0M9"/>
<gene>
    <name evidence="1" type="ORF">A1355_15975</name>
</gene>
<comment type="caution">
    <text evidence="1">The sequence shown here is derived from an EMBL/GenBank/DDBJ whole genome shotgun (WGS) entry which is preliminary data.</text>
</comment>
<reference evidence="2" key="1">
    <citation type="submission" date="2016-03" db="EMBL/GenBank/DDBJ databases">
        <authorList>
            <person name="Heylen K."/>
            <person name="De Vos P."/>
            <person name="Vekeman B."/>
        </authorList>
    </citation>
    <scope>NUCLEOTIDE SEQUENCE [LARGE SCALE GENOMIC DNA]</scope>
    <source>
        <strain evidence="2">R-45383</strain>
    </source>
</reference>
<name>A0A177N0M9_9GAMM</name>
<evidence type="ECO:0000313" key="2">
    <source>
        <dbReference type="Proteomes" id="UP000077628"/>
    </source>
</evidence>
<dbReference type="Proteomes" id="UP000077628">
    <property type="component" value="Unassembled WGS sequence"/>
</dbReference>
<proteinExistence type="predicted"/>
<protein>
    <submittedName>
        <fullName evidence="1">Uncharacterized protein</fullName>
    </submittedName>
</protein>
<accession>A0A177N0M9</accession>
<organism evidence="1 2">
    <name type="scientific">Methylomonas koyamae</name>
    <dbReference type="NCBI Taxonomy" id="702114"/>
    <lineage>
        <taxon>Bacteria</taxon>
        <taxon>Pseudomonadati</taxon>
        <taxon>Pseudomonadota</taxon>
        <taxon>Gammaproteobacteria</taxon>
        <taxon>Methylococcales</taxon>
        <taxon>Methylococcaceae</taxon>
        <taxon>Methylomonas</taxon>
    </lineage>
</organism>
<evidence type="ECO:0000313" key="1">
    <source>
        <dbReference type="EMBL" id="OAI11415.1"/>
    </source>
</evidence>
<keyword evidence="2" id="KW-1185">Reference proteome</keyword>
<sequence length="75" mass="8089">MKILHVEIRTLPVSKATWPVATAPLPVERGHLTVQTAPLPVSTGTVWLIGGTVNEDHARPDLFCHPIKPAIHGAQ</sequence>